<reference evidence="1 2" key="1">
    <citation type="submission" date="2018-06" db="EMBL/GenBank/DDBJ databases">
        <title>Combined omics and stable isotope probing to characterize newly discovered Mariana Back-Arc vent microbial communities.</title>
        <authorList>
            <person name="Trembath-Reichert E."/>
            <person name="Huber J.A."/>
        </authorList>
    </citation>
    <scope>NUCLEOTIDE SEQUENCE [LARGE SCALE GENOMIC DNA]</scope>
    <source>
        <strain evidence="1">MAG 151</strain>
    </source>
</reference>
<feature type="non-terminal residue" evidence="1">
    <location>
        <position position="30"/>
    </location>
</feature>
<protein>
    <submittedName>
        <fullName evidence="1">Phosphohydrolase</fullName>
    </submittedName>
</protein>
<gene>
    <name evidence="1" type="ORF">DSY93_03445</name>
</gene>
<accession>A0A432H694</accession>
<sequence>METVNFTKMEDGTKEEYDFLEPLYIQCREG</sequence>
<organism evidence="1 2">
    <name type="scientific">SAR324 cluster bacterium</name>
    <dbReference type="NCBI Taxonomy" id="2024889"/>
    <lineage>
        <taxon>Bacteria</taxon>
        <taxon>Deltaproteobacteria</taxon>
        <taxon>SAR324 cluster</taxon>
    </lineage>
</organism>
<dbReference type="GO" id="GO:0016787">
    <property type="term" value="F:hydrolase activity"/>
    <property type="evidence" value="ECO:0007669"/>
    <property type="project" value="UniProtKB-KW"/>
</dbReference>
<evidence type="ECO:0000313" key="2">
    <source>
        <dbReference type="Proteomes" id="UP000288322"/>
    </source>
</evidence>
<dbReference type="Proteomes" id="UP000288322">
    <property type="component" value="Unassembled WGS sequence"/>
</dbReference>
<comment type="caution">
    <text evidence="1">The sequence shown here is derived from an EMBL/GenBank/DDBJ whole genome shotgun (WGS) entry which is preliminary data.</text>
</comment>
<proteinExistence type="predicted"/>
<evidence type="ECO:0000313" key="1">
    <source>
        <dbReference type="EMBL" id="RTZ91311.1"/>
    </source>
</evidence>
<name>A0A432H694_9DELT</name>
<keyword evidence="1" id="KW-0378">Hydrolase</keyword>
<dbReference type="EMBL" id="QNZH01000091">
    <property type="protein sequence ID" value="RTZ91311.1"/>
    <property type="molecule type" value="Genomic_DNA"/>
</dbReference>
<dbReference type="AlphaFoldDB" id="A0A432H694"/>